<dbReference type="InterPro" id="IPR017871">
    <property type="entry name" value="ABC_transporter-like_CS"/>
</dbReference>
<proteinExistence type="predicted"/>
<feature type="transmembrane region" description="Helical" evidence="9">
    <location>
        <begin position="275"/>
        <end position="294"/>
    </location>
</feature>
<evidence type="ECO:0000259" key="11">
    <source>
        <dbReference type="PROSITE" id="PS50929"/>
    </source>
</evidence>
<dbReference type="SUPFAM" id="SSF90123">
    <property type="entry name" value="ABC transporter transmembrane region"/>
    <property type="match status" value="1"/>
</dbReference>
<dbReference type="PANTHER" id="PTHR43394:SF1">
    <property type="entry name" value="ATP-BINDING CASSETTE SUB-FAMILY B MEMBER 10, MITOCHONDRIAL"/>
    <property type="match status" value="1"/>
</dbReference>
<dbReference type="PROSITE" id="PS50929">
    <property type="entry name" value="ABC_TM1F"/>
    <property type="match status" value="1"/>
</dbReference>
<dbReference type="AlphaFoldDB" id="A0A6B1DQM7"/>
<evidence type="ECO:0000256" key="1">
    <source>
        <dbReference type="ARBA" id="ARBA00004651"/>
    </source>
</evidence>
<dbReference type="GO" id="GO:0015421">
    <property type="term" value="F:ABC-type oligopeptide transporter activity"/>
    <property type="evidence" value="ECO:0007669"/>
    <property type="project" value="TreeGrafter"/>
</dbReference>
<gene>
    <name evidence="12" type="ORF">F4Y08_01920</name>
</gene>
<dbReference type="InterPro" id="IPR011527">
    <property type="entry name" value="ABC1_TM_dom"/>
</dbReference>
<dbReference type="CDD" id="cd03228">
    <property type="entry name" value="ABCC_MRP_Like"/>
    <property type="match status" value="1"/>
</dbReference>
<evidence type="ECO:0000256" key="3">
    <source>
        <dbReference type="ARBA" id="ARBA00022475"/>
    </source>
</evidence>
<dbReference type="SUPFAM" id="SSF52540">
    <property type="entry name" value="P-loop containing nucleoside triphosphate hydrolases"/>
    <property type="match status" value="1"/>
</dbReference>
<keyword evidence="7 9" id="KW-1133">Transmembrane helix</keyword>
<dbReference type="GO" id="GO:0005524">
    <property type="term" value="F:ATP binding"/>
    <property type="evidence" value="ECO:0007669"/>
    <property type="project" value="UniProtKB-KW"/>
</dbReference>
<dbReference type="GO" id="GO:0005886">
    <property type="term" value="C:plasma membrane"/>
    <property type="evidence" value="ECO:0007669"/>
    <property type="project" value="UniProtKB-SubCell"/>
</dbReference>
<dbReference type="Pfam" id="PF00005">
    <property type="entry name" value="ABC_tran"/>
    <property type="match status" value="1"/>
</dbReference>
<evidence type="ECO:0000313" key="12">
    <source>
        <dbReference type="EMBL" id="MYD89083.1"/>
    </source>
</evidence>
<evidence type="ECO:0000256" key="8">
    <source>
        <dbReference type="ARBA" id="ARBA00023136"/>
    </source>
</evidence>
<evidence type="ECO:0000259" key="10">
    <source>
        <dbReference type="PROSITE" id="PS50893"/>
    </source>
</evidence>
<protein>
    <submittedName>
        <fullName evidence="12">ABC transporter ATP-binding protein</fullName>
    </submittedName>
</protein>
<reference evidence="12" key="1">
    <citation type="submission" date="2019-09" db="EMBL/GenBank/DDBJ databases">
        <title>Characterisation of the sponge microbiome using genome-centric metagenomics.</title>
        <authorList>
            <person name="Engelberts J.P."/>
            <person name="Robbins S.J."/>
            <person name="De Goeij J.M."/>
            <person name="Aranda M."/>
            <person name="Bell S.C."/>
            <person name="Webster N.S."/>
        </authorList>
    </citation>
    <scope>NUCLEOTIDE SEQUENCE</scope>
    <source>
        <strain evidence="12">SB0662_bin_9</strain>
    </source>
</reference>
<dbReference type="GO" id="GO:0016887">
    <property type="term" value="F:ATP hydrolysis activity"/>
    <property type="evidence" value="ECO:0007669"/>
    <property type="project" value="InterPro"/>
</dbReference>
<evidence type="ECO:0000256" key="2">
    <source>
        <dbReference type="ARBA" id="ARBA00022448"/>
    </source>
</evidence>
<keyword evidence="4 9" id="KW-0812">Transmembrane</keyword>
<feature type="transmembrane region" description="Helical" evidence="9">
    <location>
        <begin position="246"/>
        <end position="269"/>
    </location>
</feature>
<dbReference type="PANTHER" id="PTHR43394">
    <property type="entry name" value="ATP-DEPENDENT PERMEASE MDL1, MITOCHONDRIAL"/>
    <property type="match status" value="1"/>
</dbReference>
<evidence type="ECO:0000256" key="7">
    <source>
        <dbReference type="ARBA" id="ARBA00022989"/>
    </source>
</evidence>
<feature type="transmembrane region" description="Helical" evidence="9">
    <location>
        <begin position="163"/>
        <end position="181"/>
    </location>
</feature>
<dbReference type="InterPro" id="IPR039421">
    <property type="entry name" value="Type_1_exporter"/>
</dbReference>
<dbReference type="PROSITE" id="PS00211">
    <property type="entry name" value="ABC_TRANSPORTER_1"/>
    <property type="match status" value="1"/>
</dbReference>
<keyword evidence="8 9" id="KW-0472">Membrane</keyword>
<evidence type="ECO:0000256" key="6">
    <source>
        <dbReference type="ARBA" id="ARBA00022840"/>
    </source>
</evidence>
<keyword evidence="3" id="KW-1003">Cell membrane</keyword>
<keyword evidence="2" id="KW-0813">Transport</keyword>
<dbReference type="SMART" id="SM00382">
    <property type="entry name" value="AAA"/>
    <property type="match status" value="1"/>
</dbReference>
<dbReference type="FunFam" id="3.40.50.300:FF:000299">
    <property type="entry name" value="ABC transporter ATP-binding protein/permease"/>
    <property type="match status" value="1"/>
</dbReference>
<dbReference type="PROSITE" id="PS50893">
    <property type="entry name" value="ABC_TRANSPORTER_2"/>
    <property type="match status" value="1"/>
</dbReference>
<keyword evidence="5" id="KW-0547">Nucleotide-binding</keyword>
<dbReference type="CDD" id="cd07346">
    <property type="entry name" value="ABC_6TM_exporters"/>
    <property type="match status" value="1"/>
</dbReference>
<evidence type="ECO:0000256" key="9">
    <source>
        <dbReference type="SAM" id="Phobius"/>
    </source>
</evidence>
<dbReference type="InterPro" id="IPR003439">
    <property type="entry name" value="ABC_transporter-like_ATP-bd"/>
</dbReference>
<dbReference type="Gene3D" id="3.40.50.300">
    <property type="entry name" value="P-loop containing nucleotide triphosphate hydrolases"/>
    <property type="match status" value="1"/>
</dbReference>
<evidence type="ECO:0000256" key="4">
    <source>
        <dbReference type="ARBA" id="ARBA00022692"/>
    </source>
</evidence>
<feature type="transmembrane region" description="Helical" evidence="9">
    <location>
        <begin position="131"/>
        <end position="157"/>
    </location>
</feature>
<evidence type="ECO:0000256" key="5">
    <source>
        <dbReference type="ARBA" id="ARBA00022741"/>
    </source>
</evidence>
<dbReference type="InterPro" id="IPR003593">
    <property type="entry name" value="AAA+_ATPase"/>
</dbReference>
<dbReference type="InterPro" id="IPR027417">
    <property type="entry name" value="P-loop_NTPase"/>
</dbReference>
<dbReference type="Pfam" id="PF00664">
    <property type="entry name" value="ABC_membrane"/>
    <property type="match status" value="1"/>
</dbReference>
<dbReference type="Gene3D" id="1.20.1560.10">
    <property type="entry name" value="ABC transporter type 1, transmembrane domain"/>
    <property type="match status" value="1"/>
</dbReference>
<comment type="subcellular location">
    <subcellularLocation>
        <location evidence="1">Cell membrane</location>
        <topology evidence="1">Multi-pass membrane protein</topology>
    </subcellularLocation>
</comment>
<accession>A0A6B1DQM7</accession>
<comment type="caution">
    <text evidence="12">The sequence shown here is derived from an EMBL/GenBank/DDBJ whole genome shotgun (WGS) entry which is preliminary data.</text>
</comment>
<feature type="domain" description="ABC transporter" evidence="10">
    <location>
        <begin position="339"/>
        <end position="574"/>
    </location>
</feature>
<dbReference type="InterPro" id="IPR036640">
    <property type="entry name" value="ABC1_TM_sf"/>
</dbReference>
<sequence>MRPTLALYRTFLARYLGPYRWHVLLLALAVLTSTIGAVWGPRILRDFIDGVVAQDSQRILLQAVALYVFVNVVRNLADALMEYLGESVAWAATNRLREDLLQHCIGLDMTFFNRHPPGVMLERIDGDSNQLAHFFSVFGIRLVSASLILLGILGVVAAEDWRVFGGMLCFLALSIWVMLAMRHFGVPYNERLREATAQLFGFVEERLASLEDIKSLGGVPYTISQMLNLIREQISRGQRAFSLGNLMWPLNLAIMGTGTGLLVGGGGWLVLRGEMSIGTVYLLMAYLNLLFWPLENLSHQMEELQKAGGSLVRIQELLDIRSALTDGRLSKAGQTPPRVQFANVSFRYASNEGPVLENVSFDIEPGRTLGILGRTGSGKTTVTRLLNRLYDPDAGTISLNGTDLRSLRLQTLRSLVGVVTQEVQFFRGTLRQNLTMFDPQIPDKRILAAIDRLNLTGWLAGLPAGLETGLSSSSLALSAGEAQRLALVRLFLRGPSIVILDEAAARLDPATELEVESALQELLDGCTGIVIAHRLKSVEKADDILILENGCVCEYGDRLALMADPDSELNELLRLGLE</sequence>
<name>A0A6B1DQM7_9CHLR</name>
<feature type="transmembrane region" description="Helical" evidence="9">
    <location>
        <begin position="21"/>
        <end position="39"/>
    </location>
</feature>
<dbReference type="EMBL" id="VXPY01000013">
    <property type="protein sequence ID" value="MYD89083.1"/>
    <property type="molecule type" value="Genomic_DNA"/>
</dbReference>
<organism evidence="12">
    <name type="scientific">Caldilineaceae bacterium SB0662_bin_9</name>
    <dbReference type="NCBI Taxonomy" id="2605258"/>
    <lineage>
        <taxon>Bacteria</taxon>
        <taxon>Bacillati</taxon>
        <taxon>Chloroflexota</taxon>
        <taxon>Caldilineae</taxon>
        <taxon>Caldilineales</taxon>
        <taxon>Caldilineaceae</taxon>
    </lineage>
</organism>
<keyword evidence="6 12" id="KW-0067">ATP-binding</keyword>
<feature type="domain" description="ABC transmembrane type-1" evidence="11">
    <location>
        <begin position="24"/>
        <end position="306"/>
    </location>
</feature>